<dbReference type="EMBL" id="JAKUCV010005268">
    <property type="protein sequence ID" value="KAJ4831871.1"/>
    <property type="molecule type" value="Genomic_DNA"/>
</dbReference>
<dbReference type="GO" id="GO:0005819">
    <property type="term" value="C:spindle"/>
    <property type="evidence" value="ECO:0007669"/>
    <property type="project" value="InterPro"/>
</dbReference>
<dbReference type="GO" id="GO:0060236">
    <property type="term" value="P:regulation of mitotic spindle organization"/>
    <property type="evidence" value="ECO:0007669"/>
    <property type="project" value="InterPro"/>
</dbReference>
<comment type="caution">
    <text evidence="3">The sequence shown here is derived from an EMBL/GenBank/DDBJ whole genome shotgun (WGS) entry which is preliminary data.</text>
</comment>
<protein>
    <recommendedName>
        <fullName evidence="2">TPX2 central domain-containing protein</fullName>
    </recommendedName>
</protein>
<proteinExistence type="predicted"/>
<feature type="domain" description="TPX2 central" evidence="2">
    <location>
        <begin position="214"/>
        <end position="319"/>
    </location>
</feature>
<evidence type="ECO:0000256" key="1">
    <source>
        <dbReference type="SAM" id="MobiDB-lite"/>
    </source>
</evidence>
<keyword evidence="4" id="KW-1185">Reference proteome</keyword>
<dbReference type="GO" id="GO:0030295">
    <property type="term" value="F:protein kinase activator activity"/>
    <property type="evidence" value="ECO:0007669"/>
    <property type="project" value="TreeGrafter"/>
</dbReference>
<dbReference type="InterPro" id="IPR009675">
    <property type="entry name" value="TPX2_fam"/>
</dbReference>
<dbReference type="InterPro" id="IPR027330">
    <property type="entry name" value="TPX2_central_dom"/>
</dbReference>
<dbReference type="GO" id="GO:0090307">
    <property type="term" value="P:mitotic spindle assembly"/>
    <property type="evidence" value="ECO:0007669"/>
    <property type="project" value="TreeGrafter"/>
</dbReference>
<sequence>MDLDVVKFVREPFCAEDNAIDFDFEFDAPKFYDFTRKESAFDRREAEFWFDTALNYPPSPRFLPFNWRDTNSSSSIYEPEENMNFADESIEPAEQNGHSHMAQATPRATAKSLAKTVICKNHTFMNPTASQLAKQQYPSQVNCERLIRRIKKVEQQDEAKAHLKSTIIPTHFPKRQKLEVGYSIKVARLKHQASFPRKAPKKDGSDSKTAVGKLKVTVPKEPNLETANRAERHRSRNNLEPAENAKSNTRSFRARPLNRKILDPPSLLLSTNRARQQPELKVFHFRTLERAMQRKSVNVKSKRTSQHGTTNSRRALKEKPEAPDKSKSSCHNKKEANSATQKKSLISPPTEAFSKLSLGLEVHSKAKHHPKIPPSNKENEPGPLLLKHEVHYFASPVHIITTANIYLVSYILQ</sequence>
<evidence type="ECO:0000313" key="3">
    <source>
        <dbReference type="EMBL" id="KAJ4831871.1"/>
    </source>
</evidence>
<gene>
    <name evidence="3" type="ORF">Tsubulata_041877</name>
</gene>
<dbReference type="GO" id="GO:0005880">
    <property type="term" value="C:nuclear microtubule"/>
    <property type="evidence" value="ECO:0007669"/>
    <property type="project" value="TreeGrafter"/>
</dbReference>
<name>A0A9Q0J6Y8_9ROSI</name>
<dbReference type="OrthoDB" id="1684416at2759"/>
<feature type="compositionally biased region" description="Basic and acidic residues" evidence="1">
    <location>
        <begin position="315"/>
        <end position="336"/>
    </location>
</feature>
<organism evidence="3 4">
    <name type="scientific">Turnera subulata</name>
    <dbReference type="NCBI Taxonomy" id="218843"/>
    <lineage>
        <taxon>Eukaryota</taxon>
        <taxon>Viridiplantae</taxon>
        <taxon>Streptophyta</taxon>
        <taxon>Embryophyta</taxon>
        <taxon>Tracheophyta</taxon>
        <taxon>Spermatophyta</taxon>
        <taxon>Magnoliopsida</taxon>
        <taxon>eudicotyledons</taxon>
        <taxon>Gunneridae</taxon>
        <taxon>Pentapetalae</taxon>
        <taxon>rosids</taxon>
        <taxon>fabids</taxon>
        <taxon>Malpighiales</taxon>
        <taxon>Passifloraceae</taxon>
        <taxon>Turnera</taxon>
    </lineage>
</organism>
<dbReference type="AlphaFoldDB" id="A0A9Q0J6Y8"/>
<evidence type="ECO:0000259" key="2">
    <source>
        <dbReference type="Pfam" id="PF12214"/>
    </source>
</evidence>
<dbReference type="PANTHER" id="PTHR14326">
    <property type="entry name" value="TARGETING PROTEIN FOR XKLP2"/>
    <property type="match status" value="1"/>
</dbReference>
<evidence type="ECO:0000313" key="4">
    <source>
        <dbReference type="Proteomes" id="UP001141552"/>
    </source>
</evidence>
<dbReference type="PANTHER" id="PTHR14326:SF55">
    <property type="entry name" value="CELL CYCLE REGULATED MICROTUBULE ASSOCIATED PROTEIN"/>
    <property type="match status" value="1"/>
</dbReference>
<dbReference type="Proteomes" id="UP001141552">
    <property type="component" value="Unassembled WGS sequence"/>
</dbReference>
<reference evidence="3" key="2">
    <citation type="journal article" date="2023" name="Plants (Basel)">
        <title>Annotation of the Turnera subulata (Passifloraceae) Draft Genome Reveals the S-Locus Evolved after the Divergence of Turneroideae from Passifloroideae in a Stepwise Manner.</title>
        <authorList>
            <person name="Henning P.M."/>
            <person name="Roalson E.H."/>
            <person name="Mir W."/>
            <person name="McCubbin A.G."/>
            <person name="Shore J.S."/>
        </authorList>
    </citation>
    <scope>NUCLEOTIDE SEQUENCE</scope>
    <source>
        <strain evidence="3">F60SS</strain>
    </source>
</reference>
<dbReference type="Pfam" id="PF12214">
    <property type="entry name" value="TPX2_importin"/>
    <property type="match status" value="1"/>
</dbReference>
<reference evidence="3" key="1">
    <citation type="submission" date="2022-02" db="EMBL/GenBank/DDBJ databases">
        <authorList>
            <person name="Henning P.M."/>
            <person name="McCubbin A.G."/>
            <person name="Shore J.S."/>
        </authorList>
    </citation>
    <scope>NUCLEOTIDE SEQUENCE</scope>
    <source>
        <strain evidence="3">F60SS</strain>
        <tissue evidence="3">Leaves</tissue>
    </source>
</reference>
<feature type="region of interest" description="Disordered" evidence="1">
    <location>
        <begin position="294"/>
        <end position="348"/>
    </location>
</feature>
<accession>A0A9Q0J6Y8</accession>
<feature type="region of interest" description="Disordered" evidence="1">
    <location>
        <begin position="193"/>
        <end position="258"/>
    </location>
</feature>
<dbReference type="GO" id="GO:0008017">
    <property type="term" value="F:microtubule binding"/>
    <property type="evidence" value="ECO:0007669"/>
    <property type="project" value="TreeGrafter"/>
</dbReference>